<dbReference type="EMBL" id="CP098251">
    <property type="protein sequence ID" value="WAV90609.1"/>
    <property type="molecule type" value="Genomic_DNA"/>
</dbReference>
<accession>A0A9E9LD17</accession>
<feature type="transmembrane region" description="Helical" evidence="6">
    <location>
        <begin position="254"/>
        <end position="285"/>
    </location>
</feature>
<protein>
    <submittedName>
        <fullName evidence="7">YihY family inner membrane protein</fullName>
    </submittedName>
</protein>
<evidence type="ECO:0000256" key="4">
    <source>
        <dbReference type="ARBA" id="ARBA00022989"/>
    </source>
</evidence>
<sequence length="440" mass="49158">MEKPAFTSPPTDTDSRLANLSRKDRIKGILRYCRERVEENNLSDVAGNISFTIILSLVPMLAIMLAIFTTFPEFGTLQYTLETYFAQGMIPGNIARTILNYLGEFASNAANVSIVGGLTLLFTTLTTISTIESAFDRIWHIMTPRPLIKRIILYIAIAVFAPLLLGISIYLTTHLVLSKHGLVGWLPVLNTISAPLIAVIWTTIAFTLLYRILPHRLVLWKDAAAGGLFAAVAFEIAIRLFVFFIVNFSSYERIYGALAAFPIFMMWIYISSLIMLLGALVAALLPDIRNGRWNAASLIGSRFSDAMKIIGVLYNSGQHHNLVVSRTELERQTHLSVSETEYCLTKLEKLGWATTLKRSMISTVSFRKRGPREWKWIGDARKITVADVFRQFVFAGNSDDHLTLEVDKIIDNGLNLALADYFDIPEDSLPEKPEAATGKT</sequence>
<reference evidence="7" key="1">
    <citation type="journal article" date="2022" name="Front. Microbiol.">
        <title>New perspectives on an old grouping: The genomic and phenotypic variability of Oxalobacter formigenes and the implications for calcium oxalate stone prevention.</title>
        <authorList>
            <person name="Chmiel J.A."/>
            <person name="Carr C."/>
            <person name="Stuivenberg G.A."/>
            <person name="Venema R."/>
            <person name="Chanyi R.M."/>
            <person name="Al K.F."/>
            <person name="Giguere D."/>
            <person name="Say H."/>
            <person name="Akouris P.P."/>
            <person name="Dominguez Romero S.A."/>
            <person name="Kwong A."/>
            <person name="Tai V."/>
            <person name="Koval S.F."/>
            <person name="Razvi H."/>
            <person name="Bjazevic J."/>
            <person name="Burton J.P."/>
        </authorList>
    </citation>
    <scope>NUCLEOTIDE SEQUENCE</scope>
    <source>
        <strain evidence="7">OxK</strain>
    </source>
</reference>
<keyword evidence="2" id="KW-1003">Cell membrane</keyword>
<comment type="subcellular location">
    <subcellularLocation>
        <location evidence="1">Cell membrane</location>
        <topology evidence="1">Multi-pass membrane protein</topology>
    </subcellularLocation>
</comment>
<dbReference type="GO" id="GO:0005886">
    <property type="term" value="C:plasma membrane"/>
    <property type="evidence" value="ECO:0007669"/>
    <property type="project" value="UniProtKB-SubCell"/>
</dbReference>
<dbReference type="Proteomes" id="UP001164819">
    <property type="component" value="Chromosome"/>
</dbReference>
<gene>
    <name evidence="7" type="ORF">NB646_07000</name>
</gene>
<feature type="transmembrane region" description="Helical" evidence="6">
    <location>
        <begin position="151"/>
        <end position="172"/>
    </location>
</feature>
<feature type="transmembrane region" description="Helical" evidence="6">
    <location>
        <begin position="192"/>
        <end position="213"/>
    </location>
</feature>
<keyword evidence="4 6" id="KW-1133">Transmembrane helix</keyword>
<feature type="transmembrane region" description="Helical" evidence="6">
    <location>
        <begin position="225"/>
        <end position="248"/>
    </location>
</feature>
<proteinExistence type="predicted"/>
<keyword evidence="3 6" id="KW-0812">Transmembrane</keyword>
<evidence type="ECO:0000313" key="7">
    <source>
        <dbReference type="EMBL" id="WAV90609.1"/>
    </source>
</evidence>
<dbReference type="AlphaFoldDB" id="A0A9E9LD17"/>
<feature type="transmembrane region" description="Helical" evidence="6">
    <location>
        <begin position="49"/>
        <end position="71"/>
    </location>
</feature>
<keyword evidence="5 6" id="KW-0472">Membrane</keyword>
<evidence type="ECO:0000256" key="6">
    <source>
        <dbReference type="SAM" id="Phobius"/>
    </source>
</evidence>
<dbReference type="PANTHER" id="PTHR30213">
    <property type="entry name" value="INNER MEMBRANE PROTEIN YHJD"/>
    <property type="match status" value="1"/>
</dbReference>
<name>A0A9E9LD17_9BURK</name>
<dbReference type="RefSeq" id="WP_269315627.1">
    <property type="nucleotide sequence ID" value="NZ_CP098251.1"/>
</dbReference>
<evidence type="ECO:0000256" key="3">
    <source>
        <dbReference type="ARBA" id="ARBA00022692"/>
    </source>
</evidence>
<dbReference type="NCBIfam" id="TIGR00765">
    <property type="entry name" value="yihY_not_rbn"/>
    <property type="match status" value="1"/>
</dbReference>
<dbReference type="InterPro" id="IPR017039">
    <property type="entry name" value="Virul_fac_BrkB"/>
</dbReference>
<dbReference type="Pfam" id="PF03631">
    <property type="entry name" value="Virul_fac_BrkB"/>
    <property type="match status" value="1"/>
</dbReference>
<dbReference type="PANTHER" id="PTHR30213:SF0">
    <property type="entry name" value="UPF0761 MEMBRANE PROTEIN YIHY"/>
    <property type="match status" value="1"/>
</dbReference>
<organism evidence="7">
    <name type="scientific">Oxalobacter aliiformigenes</name>
    <dbReference type="NCBI Taxonomy" id="2946593"/>
    <lineage>
        <taxon>Bacteria</taxon>
        <taxon>Pseudomonadati</taxon>
        <taxon>Pseudomonadota</taxon>
        <taxon>Betaproteobacteria</taxon>
        <taxon>Burkholderiales</taxon>
        <taxon>Oxalobacteraceae</taxon>
        <taxon>Oxalobacter</taxon>
    </lineage>
</organism>
<evidence type="ECO:0000256" key="5">
    <source>
        <dbReference type="ARBA" id="ARBA00023136"/>
    </source>
</evidence>
<evidence type="ECO:0000256" key="2">
    <source>
        <dbReference type="ARBA" id="ARBA00022475"/>
    </source>
</evidence>
<feature type="transmembrane region" description="Helical" evidence="6">
    <location>
        <begin position="109"/>
        <end position="131"/>
    </location>
</feature>
<evidence type="ECO:0000256" key="1">
    <source>
        <dbReference type="ARBA" id="ARBA00004651"/>
    </source>
</evidence>